<evidence type="ECO:0000259" key="7">
    <source>
        <dbReference type="PROSITE" id="PS51117"/>
    </source>
</evidence>
<evidence type="ECO:0000256" key="5">
    <source>
        <dbReference type="ARBA" id="ARBA00023292"/>
    </source>
</evidence>
<organism evidence="8 9">
    <name type="scientific">Menidia menidia</name>
    <name type="common">Atlantic silverside</name>
    <dbReference type="NCBI Taxonomy" id="238744"/>
    <lineage>
        <taxon>Eukaryota</taxon>
        <taxon>Metazoa</taxon>
        <taxon>Chordata</taxon>
        <taxon>Craniata</taxon>
        <taxon>Vertebrata</taxon>
        <taxon>Euteleostomi</taxon>
        <taxon>Actinopterygii</taxon>
        <taxon>Neopterygii</taxon>
        <taxon>Teleostei</taxon>
        <taxon>Neoteleostei</taxon>
        <taxon>Acanthomorphata</taxon>
        <taxon>Ovalentaria</taxon>
        <taxon>Atherinomorphae</taxon>
        <taxon>Atheriniformes</taxon>
        <taxon>Atherinopsidae</taxon>
        <taxon>Menidiinae</taxon>
        <taxon>Menidia</taxon>
    </lineage>
</organism>
<dbReference type="GO" id="GO:0009887">
    <property type="term" value="P:animal organ morphogenesis"/>
    <property type="evidence" value="ECO:0007669"/>
    <property type="project" value="TreeGrafter"/>
</dbReference>
<keyword evidence="2" id="KW-0084">Basement membrane</keyword>
<dbReference type="FunFam" id="2.60.120.260:FF:000010">
    <property type="entry name" value="Laminin subunit beta 1"/>
    <property type="match status" value="1"/>
</dbReference>
<protein>
    <submittedName>
        <fullName evidence="8">(Atlantic silverside) hypothetical protein</fullName>
    </submittedName>
</protein>
<name>A0A8S4BYZ0_9TELE</name>
<sequence>MRFALLTLLCALAVAAAQRPDFSHGCAHGSCYPATGNLLVGREKNLKASSTCGTRRKERYCIVSHLQEEKKCFECDSRPYDEVYNTINHRIENVITTFKPHRKKSWWQSENGKAEVFIQLDLEAEFHFTHLIMTFKTFRPAGMLIERSADFGRTWQVYRYFAHDCAGSFPGVSPGPLRDIDDVICESRYSDIEPSTEGEVIYRVLDPAIRIEDPYSPKIQSKVIYRVLDPAIRIEDPYSPKIQSKVTNQVAFNFDK</sequence>
<dbReference type="PANTHER" id="PTHR10574:SF36">
    <property type="entry name" value="LAMININ SUBUNIT BETA-2"/>
    <property type="match status" value="1"/>
</dbReference>
<dbReference type="PANTHER" id="PTHR10574">
    <property type="entry name" value="NETRIN/LAMININ-RELATED"/>
    <property type="match status" value="1"/>
</dbReference>
<evidence type="ECO:0000313" key="8">
    <source>
        <dbReference type="EMBL" id="CAG6021034.1"/>
    </source>
</evidence>
<reference evidence="8" key="1">
    <citation type="submission" date="2021-05" db="EMBL/GenBank/DDBJ databases">
        <authorList>
            <person name="Tigano A."/>
        </authorList>
    </citation>
    <scope>NUCLEOTIDE SEQUENCE</scope>
</reference>
<accession>A0A8S4BYZ0</accession>
<keyword evidence="3" id="KW-0130">Cell adhesion</keyword>
<dbReference type="GO" id="GO:0043256">
    <property type="term" value="C:laminin complex"/>
    <property type="evidence" value="ECO:0007669"/>
    <property type="project" value="TreeGrafter"/>
</dbReference>
<dbReference type="GO" id="GO:0016477">
    <property type="term" value="P:cell migration"/>
    <property type="evidence" value="ECO:0007669"/>
    <property type="project" value="TreeGrafter"/>
</dbReference>
<dbReference type="InterPro" id="IPR050440">
    <property type="entry name" value="Laminin/Netrin_ECM"/>
</dbReference>
<feature type="domain" description="Laminin N-terminal" evidence="7">
    <location>
        <begin position="27"/>
        <end position="256"/>
    </location>
</feature>
<keyword evidence="2" id="KW-0964">Secreted</keyword>
<gene>
    <name evidence="8" type="ORF">MMEN_LOCUS21256</name>
</gene>
<dbReference type="EMBL" id="CAJRST010041110">
    <property type="protein sequence ID" value="CAG6021034.1"/>
    <property type="molecule type" value="Genomic_DNA"/>
</dbReference>
<dbReference type="Pfam" id="PF00055">
    <property type="entry name" value="Laminin_N"/>
    <property type="match status" value="1"/>
</dbReference>
<evidence type="ECO:0000256" key="6">
    <source>
        <dbReference type="SAM" id="SignalP"/>
    </source>
</evidence>
<feature type="chain" id="PRO_5035838574" evidence="6">
    <location>
        <begin position="18"/>
        <end position="256"/>
    </location>
</feature>
<evidence type="ECO:0000256" key="1">
    <source>
        <dbReference type="ARBA" id="ARBA00004302"/>
    </source>
</evidence>
<dbReference type="GO" id="GO:0070831">
    <property type="term" value="P:basement membrane assembly"/>
    <property type="evidence" value="ECO:0007669"/>
    <property type="project" value="TreeGrafter"/>
</dbReference>
<comment type="subcellular location">
    <subcellularLocation>
        <location evidence="1">Secreted</location>
        <location evidence="1">Extracellular space</location>
        <location evidence="1">Extracellular matrix</location>
        <location evidence="1">Basement membrane</location>
    </subcellularLocation>
</comment>
<dbReference type="SMART" id="SM00136">
    <property type="entry name" value="LamNT"/>
    <property type="match status" value="1"/>
</dbReference>
<dbReference type="AlphaFoldDB" id="A0A8S4BYZ0"/>
<evidence type="ECO:0000256" key="4">
    <source>
        <dbReference type="ARBA" id="ARBA00023157"/>
    </source>
</evidence>
<dbReference type="PROSITE" id="PS51117">
    <property type="entry name" value="LAMININ_NTER"/>
    <property type="match status" value="1"/>
</dbReference>
<dbReference type="GO" id="GO:0007411">
    <property type="term" value="P:axon guidance"/>
    <property type="evidence" value="ECO:0007669"/>
    <property type="project" value="TreeGrafter"/>
</dbReference>
<evidence type="ECO:0000256" key="3">
    <source>
        <dbReference type="ARBA" id="ARBA00022889"/>
    </source>
</evidence>
<keyword evidence="9" id="KW-1185">Reference proteome</keyword>
<evidence type="ECO:0000313" key="9">
    <source>
        <dbReference type="Proteomes" id="UP000677803"/>
    </source>
</evidence>
<dbReference type="Gene3D" id="2.60.120.260">
    <property type="entry name" value="Galactose-binding domain-like"/>
    <property type="match status" value="1"/>
</dbReference>
<dbReference type="OrthoDB" id="5985440at2759"/>
<keyword evidence="6" id="KW-0732">Signal</keyword>
<comment type="caution">
    <text evidence="8">The sequence shown here is derived from an EMBL/GenBank/DDBJ whole genome shotgun (WGS) entry which is preliminary data.</text>
</comment>
<keyword evidence="4" id="KW-1015">Disulfide bond</keyword>
<dbReference type="GO" id="GO:0009888">
    <property type="term" value="P:tissue development"/>
    <property type="evidence" value="ECO:0007669"/>
    <property type="project" value="TreeGrafter"/>
</dbReference>
<evidence type="ECO:0000256" key="2">
    <source>
        <dbReference type="ARBA" id="ARBA00022869"/>
    </source>
</evidence>
<dbReference type="InterPro" id="IPR008211">
    <property type="entry name" value="Laminin_N"/>
</dbReference>
<proteinExistence type="predicted"/>
<dbReference type="Proteomes" id="UP000677803">
    <property type="component" value="Unassembled WGS sequence"/>
</dbReference>
<dbReference type="GO" id="GO:0034446">
    <property type="term" value="P:substrate adhesion-dependent cell spreading"/>
    <property type="evidence" value="ECO:0007669"/>
    <property type="project" value="TreeGrafter"/>
</dbReference>
<keyword evidence="5" id="KW-0424">Laminin EGF-like domain</keyword>
<keyword evidence="2" id="KW-0272">Extracellular matrix</keyword>
<feature type="signal peptide" evidence="6">
    <location>
        <begin position="1"/>
        <end position="17"/>
    </location>
</feature>